<dbReference type="EMBL" id="CACRUN010000015">
    <property type="protein sequence ID" value="VYU16565.1"/>
    <property type="molecule type" value="Genomic_DNA"/>
</dbReference>
<dbReference type="AlphaFoldDB" id="A0A6N3CL44"/>
<sequence>MFIAGIIAAGVAGTIGVIAHSDHSDYSDYYSDYSDYAEKERKRKQAEINAKEKELKQLKQQLENECNQAYETIKLELQENNCTSDIDVRTCDLSSKSSQNKLKRDIEKKLIASLDEDKAALKDINDTLKRINEIQLKVKSDIKVNK</sequence>
<keyword evidence="1" id="KW-0175">Coiled coil</keyword>
<organism evidence="2">
    <name type="scientific">Veillonella atypica</name>
    <dbReference type="NCBI Taxonomy" id="39777"/>
    <lineage>
        <taxon>Bacteria</taxon>
        <taxon>Bacillati</taxon>
        <taxon>Bacillota</taxon>
        <taxon>Negativicutes</taxon>
        <taxon>Veillonellales</taxon>
        <taxon>Veillonellaceae</taxon>
        <taxon>Veillonella</taxon>
    </lineage>
</organism>
<dbReference type="RefSeq" id="WP_156718554.1">
    <property type="nucleotide sequence ID" value="NZ_CACRUN010000015.1"/>
</dbReference>
<protein>
    <submittedName>
        <fullName evidence="2">Uncharacterized protein</fullName>
    </submittedName>
</protein>
<gene>
    <name evidence="2" type="ORF">VALFYP47_01536</name>
</gene>
<name>A0A6N3CL44_9FIRM</name>
<evidence type="ECO:0000313" key="2">
    <source>
        <dbReference type="EMBL" id="VYU16565.1"/>
    </source>
</evidence>
<reference evidence="2" key="1">
    <citation type="submission" date="2019-11" db="EMBL/GenBank/DDBJ databases">
        <authorList>
            <person name="Feng L."/>
        </authorList>
    </citation>
    <scope>NUCLEOTIDE SEQUENCE</scope>
    <source>
        <strain evidence="2">VatypicaLFYP47</strain>
    </source>
</reference>
<accession>A0A6N3CL44</accession>
<feature type="coiled-coil region" evidence="1">
    <location>
        <begin position="34"/>
        <end position="79"/>
    </location>
</feature>
<evidence type="ECO:0000256" key="1">
    <source>
        <dbReference type="SAM" id="Coils"/>
    </source>
</evidence>
<proteinExistence type="predicted"/>